<evidence type="ECO:0000313" key="2">
    <source>
        <dbReference type="EMBL" id="ADD95904.1"/>
    </source>
</evidence>
<evidence type="ECO:0000256" key="1">
    <source>
        <dbReference type="SAM" id="Phobius"/>
    </source>
</evidence>
<dbReference type="EMBL" id="GU943109">
    <property type="protein sequence ID" value="ADD95904.1"/>
    <property type="molecule type" value="Genomic_DNA"/>
</dbReference>
<keyword evidence="1" id="KW-0472">Membrane</keyword>
<feature type="transmembrane region" description="Helical" evidence="1">
    <location>
        <begin position="12"/>
        <end position="31"/>
    </location>
</feature>
<reference evidence="2" key="1">
    <citation type="journal article" date="2010" name="ISME J.">
        <title>Metagenome of the Mediterranean deep chlorophyll maximum studied by direct and fosmid library 454 pyrosequencing.</title>
        <authorList>
            <person name="Ghai R."/>
            <person name="Martin-Cuadrado A.B."/>
            <person name="Molto A.G."/>
            <person name="Heredia I.G."/>
            <person name="Cabrera R."/>
            <person name="Martin J."/>
            <person name="Verdu M."/>
            <person name="Deschamps P."/>
            <person name="Moreira D."/>
            <person name="Lopez-Garcia P."/>
            <person name="Mira A."/>
            <person name="Rodriguez-Valera F."/>
        </authorList>
    </citation>
    <scope>NUCLEOTIDE SEQUENCE</scope>
</reference>
<protein>
    <submittedName>
        <fullName evidence="2">Uncharacterized protein</fullName>
    </submittedName>
</protein>
<name>D6PJK3_9ZZZZ</name>
<organism evidence="2">
    <name type="scientific">uncultured organism MedDCM-OCT-S01-C5</name>
    <dbReference type="NCBI Taxonomy" id="743601"/>
    <lineage>
        <taxon>unclassified sequences</taxon>
        <taxon>environmental samples</taxon>
    </lineage>
</organism>
<dbReference type="Pfam" id="PF15956">
    <property type="entry name" value="DUF4760"/>
    <property type="match status" value="1"/>
</dbReference>
<sequence>MAMDLETMAQYAEVFGVLTIIGAVLFSWYQINQLKKDRASAAAFQLTKIFQDSTFAHGLHRVFNSPENLNAEEFEEFHQGHMKDVVTLMTTWESLGAMIYRKELDWNLMYDYFAGAIVVTYLKTERVIDDWRTKTTARLTSNGCSGLQRG</sequence>
<proteinExistence type="predicted"/>
<accession>D6PJK3</accession>
<dbReference type="AlphaFoldDB" id="D6PJK3"/>
<dbReference type="InterPro" id="IPR031876">
    <property type="entry name" value="DUF4760"/>
</dbReference>
<keyword evidence="1" id="KW-0812">Transmembrane</keyword>
<keyword evidence="1" id="KW-1133">Transmembrane helix</keyword>